<feature type="compositionally biased region" description="Polar residues" evidence="2">
    <location>
        <begin position="77"/>
        <end position="86"/>
    </location>
</feature>
<evidence type="ECO:0000313" key="4">
    <source>
        <dbReference type="Proteomes" id="UP000187203"/>
    </source>
</evidence>
<gene>
    <name evidence="3" type="ORF">COLO4_21682</name>
</gene>
<dbReference type="PANTHER" id="PTHR36051">
    <property type="entry name" value="DYNAMIN"/>
    <property type="match status" value="1"/>
</dbReference>
<dbReference type="EMBL" id="AWUE01017740">
    <property type="protein sequence ID" value="OMO85270.1"/>
    <property type="molecule type" value="Genomic_DNA"/>
</dbReference>
<dbReference type="STRING" id="93759.A0A1R3IRY1"/>
<evidence type="ECO:0000313" key="3">
    <source>
        <dbReference type="EMBL" id="OMO85270.1"/>
    </source>
</evidence>
<comment type="caution">
    <text evidence="3">The sequence shown here is derived from an EMBL/GenBank/DDBJ whole genome shotgun (WGS) entry which is preliminary data.</text>
</comment>
<keyword evidence="4" id="KW-1185">Reference proteome</keyword>
<evidence type="ECO:0000256" key="1">
    <source>
        <dbReference type="SAM" id="Coils"/>
    </source>
</evidence>
<reference evidence="4" key="1">
    <citation type="submission" date="2013-09" db="EMBL/GenBank/DDBJ databases">
        <title>Corchorus olitorius genome sequencing.</title>
        <authorList>
            <person name="Alam M."/>
            <person name="Haque M.S."/>
            <person name="Islam M.S."/>
            <person name="Emdad E.M."/>
            <person name="Islam M.M."/>
            <person name="Ahmed B."/>
            <person name="Halim A."/>
            <person name="Hossen Q.M.M."/>
            <person name="Hossain M.Z."/>
            <person name="Ahmed R."/>
            <person name="Khan M.M."/>
            <person name="Islam R."/>
            <person name="Rashid M.M."/>
            <person name="Khan S.A."/>
            <person name="Rahman M.S."/>
            <person name="Alam M."/>
            <person name="Yahiya A.S."/>
            <person name="Khan M.S."/>
            <person name="Azam M.S."/>
            <person name="Haque T."/>
            <person name="Lashkar M.Z.H."/>
            <person name="Akhand A.I."/>
            <person name="Morshed G."/>
            <person name="Roy S."/>
            <person name="Uddin K.S."/>
            <person name="Rabeya T."/>
            <person name="Hossain A.S."/>
            <person name="Chowdhury A."/>
            <person name="Snigdha A.R."/>
            <person name="Mortoza M.S."/>
            <person name="Matin S.A."/>
            <person name="Hoque S.M.E."/>
            <person name="Islam M.K."/>
            <person name="Roy D.K."/>
            <person name="Haider R."/>
            <person name="Moosa M.M."/>
            <person name="Elias S.M."/>
            <person name="Hasan A.M."/>
            <person name="Jahan S."/>
            <person name="Shafiuddin M."/>
            <person name="Mahmood N."/>
            <person name="Shommy N.S."/>
        </authorList>
    </citation>
    <scope>NUCLEOTIDE SEQUENCE [LARGE SCALE GENOMIC DNA]</scope>
    <source>
        <strain evidence="4">cv. O-4</strain>
    </source>
</reference>
<protein>
    <submittedName>
        <fullName evidence="3">Uncharacterized protein</fullName>
    </submittedName>
</protein>
<name>A0A1R3IRY1_9ROSI</name>
<dbReference type="OrthoDB" id="1934430at2759"/>
<proteinExistence type="predicted"/>
<evidence type="ECO:0000256" key="2">
    <source>
        <dbReference type="SAM" id="MobiDB-lite"/>
    </source>
</evidence>
<sequence length="147" mass="16548">MTTLIMKFGMAPKLPFSEGAFPTPFQSDLTTTNEPSIQTPLGNMKQVVSKIQDPTSHGLLGPGSISRGSGYEKVPSKSPTETSFGSRTEKAGRLRSENNMLQLAVLKLVFVQVLKHQQMIEELMEQNQKLREGEKEREDKKYWFKCI</sequence>
<dbReference type="Proteomes" id="UP000187203">
    <property type="component" value="Unassembled WGS sequence"/>
</dbReference>
<feature type="coiled-coil region" evidence="1">
    <location>
        <begin position="113"/>
        <end position="140"/>
    </location>
</feature>
<organism evidence="3 4">
    <name type="scientific">Corchorus olitorius</name>
    <dbReference type="NCBI Taxonomy" id="93759"/>
    <lineage>
        <taxon>Eukaryota</taxon>
        <taxon>Viridiplantae</taxon>
        <taxon>Streptophyta</taxon>
        <taxon>Embryophyta</taxon>
        <taxon>Tracheophyta</taxon>
        <taxon>Spermatophyta</taxon>
        <taxon>Magnoliopsida</taxon>
        <taxon>eudicotyledons</taxon>
        <taxon>Gunneridae</taxon>
        <taxon>Pentapetalae</taxon>
        <taxon>rosids</taxon>
        <taxon>malvids</taxon>
        <taxon>Malvales</taxon>
        <taxon>Malvaceae</taxon>
        <taxon>Grewioideae</taxon>
        <taxon>Apeibeae</taxon>
        <taxon>Corchorus</taxon>
    </lineage>
</organism>
<keyword evidence="1" id="KW-0175">Coiled coil</keyword>
<dbReference type="PANTHER" id="PTHR36051:SF2">
    <property type="entry name" value="DYNAMIN"/>
    <property type="match status" value="1"/>
</dbReference>
<dbReference type="AlphaFoldDB" id="A0A1R3IRY1"/>
<accession>A0A1R3IRY1</accession>
<feature type="region of interest" description="Disordered" evidence="2">
    <location>
        <begin position="53"/>
        <end position="95"/>
    </location>
</feature>